<dbReference type="AlphaFoldDB" id="A0AAV4T568"/>
<organism evidence="1 2">
    <name type="scientific">Caerostris extrusa</name>
    <name type="common">Bark spider</name>
    <name type="synonym">Caerostris bankana</name>
    <dbReference type="NCBI Taxonomy" id="172846"/>
    <lineage>
        <taxon>Eukaryota</taxon>
        <taxon>Metazoa</taxon>
        <taxon>Ecdysozoa</taxon>
        <taxon>Arthropoda</taxon>
        <taxon>Chelicerata</taxon>
        <taxon>Arachnida</taxon>
        <taxon>Araneae</taxon>
        <taxon>Araneomorphae</taxon>
        <taxon>Entelegynae</taxon>
        <taxon>Araneoidea</taxon>
        <taxon>Araneidae</taxon>
        <taxon>Caerostris</taxon>
    </lineage>
</organism>
<evidence type="ECO:0000313" key="1">
    <source>
        <dbReference type="EMBL" id="GIY39837.1"/>
    </source>
</evidence>
<protein>
    <submittedName>
        <fullName evidence="1">Uncharacterized protein</fullName>
    </submittedName>
</protein>
<reference evidence="1 2" key="1">
    <citation type="submission" date="2021-06" db="EMBL/GenBank/DDBJ databases">
        <title>Caerostris extrusa draft genome.</title>
        <authorList>
            <person name="Kono N."/>
            <person name="Arakawa K."/>
        </authorList>
    </citation>
    <scope>NUCLEOTIDE SEQUENCE [LARGE SCALE GENOMIC DNA]</scope>
</reference>
<dbReference type="EMBL" id="BPLR01010517">
    <property type="protein sequence ID" value="GIY39837.1"/>
    <property type="molecule type" value="Genomic_DNA"/>
</dbReference>
<name>A0AAV4T568_CAEEX</name>
<gene>
    <name evidence="1" type="ORF">CEXT_166591</name>
</gene>
<evidence type="ECO:0000313" key="2">
    <source>
        <dbReference type="Proteomes" id="UP001054945"/>
    </source>
</evidence>
<dbReference type="Proteomes" id="UP001054945">
    <property type="component" value="Unassembled WGS sequence"/>
</dbReference>
<proteinExistence type="predicted"/>
<sequence>MGMKTSDAEKRGRCSEPDLLLRTFAISIWIIFPDFVLGQCSASECSISGNCFFPEKGLSSVFGSGSCAPCFMGGTSEMLLFDKQTHREFLFTITNLKKNSRFHCNTFRARAPRKLTDTEERILGRINKRRELVSLEKPGQDFSSGEWNIPNIRFLKNGTHLMWNVLAASRRSSLNEVGYIVPKVASSKIFGTYLTNFEIPLWCKSASCRGGM</sequence>
<accession>A0AAV4T568</accession>
<keyword evidence="2" id="KW-1185">Reference proteome</keyword>
<comment type="caution">
    <text evidence="1">The sequence shown here is derived from an EMBL/GenBank/DDBJ whole genome shotgun (WGS) entry which is preliminary data.</text>
</comment>